<name>A0A9P6AM38_9AGAM</name>
<evidence type="ECO:0000256" key="1">
    <source>
        <dbReference type="SAM" id="MobiDB-lite"/>
    </source>
</evidence>
<dbReference type="EMBL" id="MU129061">
    <property type="protein sequence ID" value="KAF9508332.1"/>
    <property type="molecule type" value="Genomic_DNA"/>
</dbReference>
<feature type="compositionally biased region" description="Basic and acidic residues" evidence="1">
    <location>
        <begin position="33"/>
        <end position="48"/>
    </location>
</feature>
<feature type="compositionally biased region" description="Basic and acidic residues" evidence="1">
    <location>
        <begin position="142"/>
        <end position="151"/>
    </location>
</feature>
<accession>A0A9P6AM38</accession>
<dbReference type="Proteomes" id="UP000886523">
    <property type="component" value="Unassembled WGS sequence"/>
</dbReference>
<sequence>MKNPKIYPWAVGHTAASWRERYKTKPAYMDDLIEKHLRSKTGQDRPRLAVDPGNSSGSGAQRKAKSEPVATKKRKAPTSESDDEAVGRQRKIPRPPSLSPDDQHPKRGSSIVDAIDVDEPGQNIAVEEEHAVENQPSLPPEPAHDVPDGDSRPILVLTKWTKRMT</sequence>
<evidence type="ECO:0000313" key="2">
    <source>
        <dbReference type="EMBL" id="KAF9508332.1"/>
    </source>
</evidence>
<comment type="caution">
    <text evidence="2">The sequence shown here is derived from an EMBL/GenBank/DDBJ whole genome shotgun (WGS) entry which is preliminary data.</text>
</comment>
<gene>
    <name evidence="2" type="ORF">BS47DRAFT_236725</name>
</gene>
<keyword evidence="3" id="KW-1185">Reference proteome</keyword>
<reference evidence="2" key="1">
    <citation type="journal article" date="2020" name="Nat. Commun.">
        <title>Large-scale genome sequencing of mycorrhizal fungi provides insights into the early evolution of symbiotic traits.</title>
        <authorList>
            <person name="Miyauchi S."/>
            <person name="Kiss E."/>
            <person name="Kuo A."/>
            <person name="Drula E."/>
            <person name="Kohler A."/>
            <person name="Sanchez-Garcia M."/>
            <person name="Morin E."/>
            <person name="Andreopoulos B."/>
            <person name="Barry K.W."/>
            <person name="Bonito G."/>
            <person name="Buee M."/>
            <person name="Carver A."/>
            <person name="Chen C."/>
            <person name="Cichocki N."/>
            <person name="Clum A."/>
            <person name="Culley D."/>
            <person name="Crous P.W."/>
            <person name="Fauchery L."/>
            <person name="Girlanda M."/>
            <person name="Hayes R.D."/>
            <person name="Keri Z."/>
            <person name="LaButti K."/>
            <person name="Lipzen A."/>
            <person name="Lombard V."/>
            <person name="Magnuson J."/>
            <person name="Maillard F."/>
            <person name="Murat C."/>
            <person name="Nolan M."/>
            <person name="Ohm R.A."/>
            <person name="Pangilinan J."/>
            <person name="Pereira M.F."/>
            <person name="Perotto S."/>
            <person name="Peter M."/>
            <person name="Pfister S."/>
            <person name="Riley R."/>
            <person name="Sitrit Y."/>
            <person name="Stielow J.B."/>
            <person name="Szollosi G."/>
            <person name="Zifcakova L."/>
            <person name="Stursova M."/>
            <person name="Spatafora J.W."/>
            <person name="Tedersoo L."/>
            <person name="Vaario L.M."/>
            <person name="Yamada A."/>
            <person name="Yan M."/>
            <person name="Wang P."/>
            <person name="Xu J."/>
            <person name="Bruns T."/>
            <person name="Baldrian P."/>
            <person name="Vilgalys R."/>
            <person name="Dunand C."/>
            <person name="Henrissat B."/>
            <person name="Grigoriev I.V."/>
            <person name="Hibbett D."/>
            <person name="Nagy L.G."/>
            <person name="Martin F.M."/>
        </authorList>
    </citation>
    <scope>NUCLEOTIDE SEQUENCE</scope>
    <source>
        <strain evidence="2">UP504</strain>
    </source>
</reference>
<organism evidence="2 3">
    <name type="scientific">Hydnum rufescens UP504</name>
    <dbReference type="NCBI Taxonomy" id="1448309"/>
    <lineage>
        <taxon>Eukaryota</taxon>
        <taxon>Fungi</taxon>
        <taxon>Dikarya</taxon>
        <taxon>Basidiomycota</taxon>
        <taxon>Agaricomycotina</taxon>
        <taxon>Agaricomycetes</taxon>
        <taxon>Cantharellales</taxon>
        <taxon>Hydnaceae</taxon>
        <taxon>Hydnum</taxon>
    </lineage>
</organism>
<dbReference type="AlphaFoldDB" id="A0A9P6AM38"/>
<proteinExistence type="predicted"/>
<protein>
    <submittedName>
        <fullName evidence="2">Uncharacterized protein</fullName>
    </submittedName>
</protein>
<evidence type="ECO:0000313" key="3">
    <source>
        <dbReference type="Proteomes" id="UP000886523"/>
    </source>
</evidence>
<feature type="region of interest" description="Disordered" evidence="1">
    <location>
        <begin position="33"/>
        <end position="153"/>
    </location>
</feature>